<organism evidence="1 2">
    <name type="scientific">Sessilibacter corallicola</name>
    <dbReference type="NCBI Taxonomy" id="2904075"/>
    <lineage>
        <taxon>Bacteria</taxon>
        <taxon>Pseudomonadati</taxon>
        <taxon>Pseudomonadota</taxon>
        <taxon>Gammaproteobacteria</taxon>
        <taxon>Cellvibrionales</taxon>
        <taxon>Cellvibrionaceae</taxon>
        <taxon>Sessilibacter</taxon>
    </lineage>
</organism>
<dbReference type="EMBL" id="BAABWN010000006">
    <property type="protein sequence ID" value="GAA6168246.1"/>
    <property type="molecule type" value="Genomic_DNA"/>
</dbReference>
<dbReference type="Proteomes" id="UP001465153">
    <property type="component" value="Unassembled WGS sequence"/>
</dbReference>
<name>A0ABQ0A9C0_9GAMM</name>
<protein>
    <submittedName>
        <fullName evidence="1">Uncharacterized protein</fullName>
    </submittedName>
</protein>
<accession>A0ABQ0A9C0</accession>
<dbReference type="InterPro" id="IPR053756">
    <property type="entry name" value="Toxin_immunity_effector"/>
</dbReference>
<sequence>MPDLTLQTLMISIQSVQKQIEYFEGLMESETIRDKAEIQELLLTYDQAAEELKQAYISKRSEGSNFPAYDELV</sequence>
<reference evidence="1 2" key="1">
    <citation type="submission" date="2024-04" db="EMBL/GenBank/DDBJ databases">
        <title>Draft genome sequence of Sessilibacter corallicola NBRC 116591.</title>
        <authorList>
            <person name="Miyakawa T."/>
            <person name="Kusuya Y."/>
            <person name="Miura T."/>
        </authorList>
    </citation>
    <scope>NUCLEOTIDE SEQUENCE [LARGE SCALE GENOMIC DNA]</scope>
    <source>
        <strain evidence="1 2">KU-00831-HH</strain>
    </source>
</reference>
<keyword evidence="2" id="KW-1185">Reference proteome</keyword>
<comment type="caution">
    <text evidence="1">The sequence shown here is derived from an EMBL/GenBank/DDBJ whole genome shotgun (WGS) entry which is preliminary data.</text>
</comment>
<evidence type="ECO:0000313" key="2">
    <source>
        <dbReference type="Proteomes" id="UP001465153"/>
    </source>
</evidence>
<dbReference type="InterPro" id="IPR049070">
    <property type="entry name" value="T6SS_Tsi2-like"/>
</dbReference>
<dbReference type="RefSeq" id="WP_353302917.1">
    <property type="nucleotide sequence ID" value="NZ_BAABWN010000006.1"/>
</dbReference>
<evidence type="ECO:0000313" key="1">
    <source>
        <dbReference type="EMBL" id="GAA6168246.1"/>
    </source>
</evidence>
<proteinExistence type="predicted"/>
<dbReference type="Pfam" id="PF21643">
    <property type="entry name" value="T6SS_Tsi2-like"/>
    <property type="match status" value="1"/>
</dbReference>
<gene>
    <name evidence="1" type="ORF">NBRC116591_20570</name>
</gene>
<dbReference type="Gene3D" id="1.10.287.2500">
    <property type="match status" value="1"/>
</dbReference>